<reference evidence="1" key="2">
    <citation type="journal article" date="2015" name="Data Brief">
        <title>Shoot transcriptome of the giant reed, Arundo donax.</title>
        <authorList>
            <person name="Barrero R.A."/>
            <person name="Guerrero F.D."/>
            <person name="Moolhuijzen P."/>
            <person name="Goolsby J.A."/>
            <person name="Tidwell J."/>
            <person name="Bellgard S.E."/>
            <person name="Bellgard M.I."/>
        </authorList>
    </citation>
    <scope>NUCLEOTIDE SEQUENCE</scope>
    <source>
        <tissue evidence="1">Shoot tissue taken approximately 20 cm above the soil surface</tissue>
    </source>
</reference>
<protein>
    <submittedName>
        <fullName evidence="1">Uncharacterized protein</fullName>
    </submittedName>
</protein>
<evidence type="ECO:0000313" key="1">
    <source>
        <dbReference type="EMBL" id="JAE22784.1"/>
    </source>
</evidence>
<dbReference type="AlphaFoldDB" id="A0A0A9GH79"/>
<name>A0A0A9GH79_ARUDO</name>
<proteinExistence type="predicted"/>
<dbReference type="EMBL" id="GBRH01175112">
    <property type="protein sequence ID" value="JAE22784.1"/>
    <property type="molecule type" value="Transcribed_RNA"/>
</dbReference>
<accession>A0A0A9GH79</accession>
<organism evidence="1">
    <name type="scientific">Arundo donax</name>
    <name type="common">Giant reed</name>
    <name type="synonym">Donax arundinaceus</name>
    <dbReference type="NCBI Taxonomy" id="35708"/>
    <lineage>
        <taxon>Eukaryota</taxon>
        <taxon>Viridiplantae</taxon>
        <taxon>Streptophyta</taxon>
        <taxon>Embryophyta</taxon>
        <taxon>Tracheophyta</taxon>
        <taxon>Spermatophyta</taxon>
        <taxon>Magnoliopsida</taxon>
        <taxon>Liliopsida</taxon>
        <taxon>Poales</taxon>
        <taxon>Poaceae</taxon>
        <taxon>PACMAD clade</taxon>
        <taxon>Arundinoideae</taxon>
        <taxon>Arundineae</taxon>
        <taxon>Arundo</taxon>
    </lineage>
</organism>
<sequence length="74" mass="8294">MKESSKSRQIPSLAIRSGRAGCTASMKWNFCGKNSAQKCQNKDFSLQNGVYSGDLEVEKSGKSWKERMKKMDLS</sequence>
<reference evidence="1" key="1">
    <citation type="submission" date="2014-09" db="EMBL/GenBank/DDBJ databases">
        <authorList>
            <person name="Magalhaes I.L.F."/>
            <person name="Oliveira U."/>
            <person name="Santos F.R."/>
            <person name="Vidigal T.H.D.A."/>
            <person name="Brescovit A.D."/>
            <person name="Santos A.J."/>
        </authorList>
    </citation>
    <scope>NUCLEOTIDE SEQUENCE</scope>
    <source>
        <tissue evidence="1">Shoot tissue taken approximately 20 cm above the soil surface</tissue>
    </source>
</reference>